<dbReference type="Proteomes" id="UP000261811">
    <property type="component" value="Unassembled WGS sequence"/>
</dbReference>
<proteinExistence type="predicted"/>
<dbReference type="Gene3D" id="2.30.30.60">
    <property type="match status" value="1"/>
</dbReference>
<evidence type="ECO:0000313" key="9">
    <source>
        <dbReference type="Proteomes" id="UP000261811"/>
    </source>
</evidence>
<feature type="region of interest" description="Disordered" evidence="5">
    <location>
        <begin position="335"/>
        <end position="379"/>
    </location>
</feature>
<evidence type="ECO:0000256" key="4">
    <source>
        <dbReference type="ARBA" id="ARBA00023136"/>
    </source>
</evidence>
<feature type="transmembrane region" description="Helical" evidence="6">
    <location>
        <begin position="148"/>
        <end position="167"/>
    </location>
</feature>
<sequence>MIIPVIAVALSVGVVEGARRLLAGRLSERWPAAGQAARRCTAPAFTFAAAVSAYGAVPYGDLPHRLGADLRHLLHIAATGATAWLILRIFYALTDPPLDRLTRVSGERNRRARRTRTQMLLLRRIGAVTLGIVAASVALFTFPAVRAVGAGVLASAGVAGLVVGIAARPTLGNLLAGLQLAFSDALRLDDVVVVEGQWGRIEELTLSYVVVRLWDERRLILPVSYFIEQPFENWTRHTSRVIGAVLLRVDWSVPVEELRTVLHDYLREHPLWDQRDWVLQLTDVLPNGLVEMRALMSAADSASAWDLRCDVREHLIGYLREHHPEALPRFRAEIPEETHVREGEGPAEPASDALRESESSGAPAVGPDAAPGEGGPRGA</sequence>
<dbReference type="SUPFAM" id="SSF50182">
    <property type="entry name" value="Sm-like ribonucleoproteins"/>
    <property type="match status" value="1"/>
</dbReference>
<keyword evidence="9" id="KW-1185">Reference proteome</keyword>
<accession>A0A372JF93</accession>
<evidence type="ECO:0000256" key="2">
    <source>
        <dbReference type="ARBA" id="ARBA00022692"/>
    </source>
</evidence>
<dbReference type="InterPro" id="IPR010920">
    <property type="entry name" value="LSM_dom_sf"/>
</dbReference>
<dbReference type="GO" id="GO:0055085">
    <property type="term" value="P:transmembrane transport"/>
    <property type="evidence" value="ECO:0007669"/>
    <property type="project" value="InterPro"/>
</dbReference>
<feature type="compositionally biased region" description="Low complexity" evidence="5">
    <location>
        <begin position="361"/>
        <end position="371"/>
    </location>
</feature>
<dbReference type="Pfam" id="PF00924">
    <property type="entry name" value="MS_channel_2nd"/>
    <property type="match status" value="1"/>
</dbReference>
<dbReference type="AlphaFoldDB" id="A0A372JF93"/>
<keyword evidence="2 6" id="KW-0812">Transmembrane</keyword>
<evidence type="ECO:0000256" key="3">
    <source>
        <dbReference type="ARBA" id="ARBA00022989"/>
    </source>
</evidence>
<evidence type="ECO:0000256" key="5">
    <source>
        <dbReference type="SAM" id="MobiDB-lite"/>
    </source>
</evidence>
<dbReference type="Gene3D" id="1.10.287.1260">
    <property type="match status" value="1"/>
</dbReference>
<reference evidence="8 9" key="1">
    <citation type="submission" date="2018-08" db="EMBL/GenBank/DDBJ databases">
        <title>Actinomadura jelena sp. nov., a novel Actinomycete isolated from soil in Chad.</title>
        <authorList>
            <person name="Shi L."/>
        </authorList>
    </citation>
    <scope>NUCLEOTIDE SEQUENCE [LARGE SCALE GENOMIC DNA]</scope>
    <source>
        <strain evidence="8 9">NEAU-G17</strain>
    </source>
</reference>
<name>A0A372JF93_9ACTN</name>
<evidence type="ECO:0000313" key="8">
    <source>
        <dbReference type="EMBL" id="RFU38672.1"/>
    </source>
</evidence>
<evidence type="ECO:0000256" key="1">
    <source>
        <dbReference type="ARBA" id="ARBA00004370"/>
    </source>
</evidence>
<keyword evidence="4 6" id="KW-0472">Membrane</keyword>
<keyword evidence="3 6" id="KW-1133">Transmembrane helix</keyword>
<dbReference type="PANTHER" id="PTHR30566:SF25">
    <property type="entry name" value="INNER MEMBRANE PROTEIN"/>
    <property type="match status" value="1"/>
</dbReference>
<comment type="subcellular location">
    <subcellularLocation>
        <location evidence="1">Membrane</location>
    </subcellularLocation>
</comment>
<organism evidence="8 9">
    <name type="scientific">Actinomadura logoneensis</name>
    <dbReference type="NCBI Taxonomy" id="2293572"/>
    <lineage>
        <taxon>Bacteria</taxon>
        <taxon>Bacillati</taxon>
        <taxon>Actinomycetota</taxon>
        <taxon>Actinomycetes</taxon>
        <taxon>Streptosporangiales</taxon>
        <taxon>Thermomonosporaceae</taxon>
        <taxon>Actinomadura</taxon>
    </lineage>
</organism>
<feature type="compositionally biased region" description="Basic and acidic residues" evidence="5">
    <location>
        <begin position="335"/>
        <end position="344"/>
    </location>
</feature>
<evidence type="ECO:0000259" key="7">
    <source>
        <dbReference type="Pfam" id="PF00924"/>
    </source>
</evidence>
<feature type="non-terminal residue" evidence="8">
    <location>
        <position position="379"/>
    </location>
</feature>
<feature type="transmembrane region" description="Helical" evidence="6">
    <location>
        <begin position="73"/>
        <end position="93"/>
    </location>
</feature>
<protein>
    <submittedName>
        <fullName evidence="8">Mechanosensitive ion channel protein MscS</fullName>
    </submittedName>
</protein>
<dbReference type="EMBL" id="QURH01000736">
    <property type="protein sequence ID" value="RFU38672.1"/>
    <property type="molecule type" value="Genomic_DNA"/>
</dbReference>
<evidence type="ECO:0000256" key="6">
    <source>
        <dbReference type="SAM" id="Phobius"/>
    </source>
</evidence>
<dbReference type="InterPro" id="IPR023408">
    <property type="entry name" value="MscS_beta-dom_sf"/>
</dbReference>
<dbReference type="GO" id="GO:0016020">
    <property type="term" value="C:membrane"/>
    <property type="evidence" value="ECO:0007669"/>
    <property type="project" value="UniProtKB-SubCell"/>
</dbReference>
<comment type="caution">
    <text evidence="8">The sequence shown here is derived from an EMBL/GenBank/DDBJ whole genome shotgun (WGS) entry which is preliminary data.</text>
</comment>
<dbReference type="PANTHER" id="PTHR30566">
    <property type="entry name" value="YNAI-RELATED MECHANOSENSITIVE ION CHANNEL"/>
    <property type="match status" value="1"/>
</dbReference>
<dbReference type="OrthoDB" id="9792218at2"/>
<feature type="domain" description="Mechanosensitive ion channel MscS" evidence="7">
    <location>
        <begin position="171"/>
        <end position="236"/>
    </location>
</feature>
<gene>
    <name evidence="8" type="ORF">DZF91_26450</name>
</gene>
<dbReference type="InterPro" id="IPR006685">
    <property type="entry name" value="MscS_channel_2nd"/>
</dbReference>
<feature type="transmembrane region" description="Helical" evidence="6">
    <location>
        <begin position="120"/>
        <end position="142"/>
    </location>
</feature>